<feature type="chain" id="PRO_5002090459" evidence="1">
    <location>
        <begin position="20"/>
        <end position="261"/>
    </location>
</feature>
<name>A0A0B4FBA2_METAF</name>
<dbReference type="AlphaFoldDB" id="A0A0B4FBA2"/>
<protein>
    <submittedName>
        <fullName evidence="2">Uncharacterized protein</fullName>
    </submittedName>
</protein>
<keyword evidence="1" id="KW-0732">Signal</keyword>
<evidence type="ECO:0000256" key="1">
    <source>
        <dbReference type="SAM" id="SignalP"/>
    </source>
</evidence>
<sequence>MRFIQATAIAFGLLDLAIAHSDWPPFNSCICPGKMWCHGDTPQCTPDNTNATLTQCCASGQIALYGKCVSRGSQACPDGETICSGTESQCAVDNNGKSICCAAGQIAINGKCVSRGSNLCSDGETICAGTESQCSIDTSGKSICCARGQVAVSGKCAEPGSNACSDGKTVCSGKNSQCTVDVTVFVGKDGGAVADTVCCEPGQKAISGKCYDGKAKVMPCYREGACDWGQNMYCAWNAGNADSRCCKLDEYYKGNSCVRKR</sequence>
<keyword evidence="3" id="KW-1185">Reference proteome</keyword>
<proteinExistence type="predicted"/>
<evidence type="ECO:0000313" key="3">
    <source>
        <dbReference type="Proteomes" id="UP000031186"/>
    </source>
</evidence>
<accession>A0A0B4FBA2</accession>
<reference evidence="2 3" key="1">
    <citation type="journal article" date="2014" name="Proc. Natl. Acad. Sci. U.S.A.">
        <title>Trajectory and genomic determinants of fungal-pathogen speciation and host adaptation.</title>
        <authorList>
            <person name="Hu X."/>
            <person name="Xiao G."/>
            <person name="Zheng P."/>
            <person name="Shang Y."/>
            <person name="Su Y."/>
            <person name="Zhang X."/>
            <person name="Liu X."/>
            <person name="Zhan S."/>
            <person name="St Leger R.J."/>
            <person name="Wang C."/>
        </authorList>
    </citation>
    <scope>NUCLEOTIDE SEQUENCE [LARGE SCALE GENOMIC DNA]</scope>
    <source>
        <strain evidence="2 3">ARSEF 549</strain>
    </source>
</reference>
<dbReference type="OrthoDB" id="4892292at2759"/>
<comment type="caution">
    <text evidence="2">The sequence shown here is derived from an EMBL/GenBank/DDBJ whole genome shotgun (WGS) entry which is preliminary data.</text>
</comment>
<feature type="non-terminal residue" evidence="2">
    <location>
        <position position="1"/>
    </location>
</feature>
<dbReference type="HOGENOM" id="CLU_1138224_0_0_1"/>
<dbReference type="EMBL" id="AZNF01000007">
    <property type="protein sequence ID" value="KID65017.1"/>
    <property type="molecule type" value="Genomic_DNA"/>
</dbReference>
<gene>
    <name evidence="2" type="ORF">MAN_06028</name>
</gene>
<organism evidence="2 3">
    <name type="scientific">Metarhizium anisopliae (strain ARSEF 549)</name>
    <dbReference type="NCBI Taxonomy" id="3151832"/>
    <lineage>
        <taxon>Eukaryota</taxon>
        <taxon>Fungi</taxon>
        <taxon>Dikarya</taxon>
        <taxon>Ascomycota</taxon>
        <taxon>Pezizomycotina</taxon>
        <taxon>Sordariomycetes</taxon>
        <taxon>Hypocreomycetidae</taxon>
        <taxon>Hypocreales</taxon>
        <taxon>Clavicipitaceae</taxon>
        <taxon>Metarhizium</taxon>
    </lineage>
</organism>
<dbReference type="VEuPathDB" id="FungiDB:MAN_06028"/>
<feature type="signal peptide" evidence="1">
    <location>
        <begin position="1"/>
        <end position="19"/>
    </location>
</feature>
<dbReference type="Proteomes" id="UP000031186">
    <property type="component" value="Unassembled WGS sequence"/>
</dbReference>
<evidence type="ECO:0000313" key="2">
    <source>
        <dbReference type="EMBL" id="KID65017.1"/>
    </source>
</evidence>